<dbReference type="InterPro" id="IPR023286">
    <property type="entry name" value="ABATE_dom_sf"/>
</dbReference>
<reference evidence="2 3" key="1">
    <citation type="submission" date="2019-09" db="EMBL/GenBank/DDBJ databases">
        <title>Goodfellowia gen. nov., a new genus of the Pseudonocardineae related to Actinoalloteichus, containing Goodfellowia coeruleoviolacea gen. nov., comb. nov. gen. nov., comb. nov.</title>
        <authorList>
            <person name="Labeda D."/>
        </authorList>
    </citation>
    <scope>NUCLEOTIDE SEQUENCE [LARGE SCALE GENOMIC DNA]</scope>
    <source>
        <strain evidence="2 3">AN110305</strain>
    </source>
</reference>
<proteinExistence type="predicted"/>
<organism evidence="2 3">
    <name type="scientific">Solihabitans fulvus</name>
    <dbReference type="NCBI Taxonomy" id="1892852"/>
    <lineage>
        <taxon>Bacteria</taxon>
        <taxon>Bacillati</taxon>
        <taxon>Actinomycetota</taxon>
        <taxon>Actinomycetes</taxon>
        <taxon>Pseudonocardiales</taxon>
        <taxon>Pseudonocardiaceae</taxon>
        <taxon>Solihabitans</taxon>
    </lineage>
</organism>
<dbReference type="Pfam" id="PF11706">
    <property type="entry name" value="zf-CGNR"/>
    <property type="match status" value="1"/>
</dbReference>
<sequence length="162" mass="17683">MDAGVRHDLLESVEGLAAWLAGPTVERDLRGHAVRADRATLDALLEARDALATLVGRPEDPAGAAALNAVLHHGCVRPVLGADGPVQVVEVDTPAWLPAWVAAENYLRLLDDRPDRIRPCGNPECVLYFYDVSKSGTRRWCSMTACGNRAKASRHYTRHHQS</sequence>
<evidence type="ECO:0000313" key="3">
    <source>
        <dbReference type="Proteomes" id="UP000323454"/>
    </source>
</evidence>
<dbReference type="SUPFAM" id="SSF160904">
    <property type="entry name" value="Jann2411-like"/>
    <property type="match status" value="1"/>
</dbReference>
<dbReference type="PANTHER" id="PTHR35525:SF3">
    <property type="entry name" value="BLL6575 PROTEIN"/>
    <property type="match status" value="1"/>
</dbReference>
<dbReference type="InterPro" id="IPR021005">
    <property type="entry name" value="Znf_CGNR"/>
</dbReference>
<dbReference type="EMBL" id="VUOB01000023">
    <property type="protein sequence ID" value="KAA2262011.1"/>
    <property type="molecule type" value="Genomic_DNA"/>
</dbReference>
<comment type="caution">
    <text evidence="2">The sequence shown here is derived from an EMBL/GenBank/DDBJ whole genome shotgun (WGS) entry which is preliminary data.</text>
</comment>
<name>A0A5B2XGN5_9PSEU</name>
<dbReference type="OrthoDB" id="3211108at2"/>
<dbReference type="Pfam" id="PF07336">
    <property type="entry name" value="ABATE"/>
    <property type="match status" value="1"/>
</dbReference>
<dbReference type="AlphaFoldDB" id="A0A5B2XGN5"/>
<accession>A0A5B2XGN5</accession>
<evidence type="ECO:0000313" key="2">
    <source>
        <dbReference type="EMBL" id="KAA2262011.1"/>
    </source>
</evidence>
<dbReference type="InterPro" id="IPR010852">
    <property type="entry name" value="ABATE"/>
</dbReference>
<gene>
    <name evidence="2" type="ORF">F0L68_14580</name>
</gene>
<protein>
    <recommendedName>
        <fullName evidence="1">Zinc finger CGNR domain-containing protein</fullName>
    </recommendedName>
</protein>
<dbReference type="Gene3D" id="1.10.3300.10">
    <property type="entry name" value="Jann2411-like domain"/>
    <property type="match status" value="1"/>
</dbReference>
<evidence type="ECO:0000259" key="1">
    <source>
        <dbReference type="Pfam" id="PF11706"/>
    </source>
</evidence>
<dbReference type="PANTHER" id="PTHR35525">
    <property type="entry name" value="BLL6575 PROTEIN"/>
    <property type="match status" value="1"/>
</dbReference>
<keyword evidence="3" id="KW-1185">Reference proteome</keyword>
<dbReference type="Proteomes" id="UP000323454">
    <property type="component" value="Unassembled WGS sequence"/>
</dbReference>
<feature type="domain" description="Zinc finger CGNR" evidence="1">
    <location>
        <begin position="116"/>
        <end position="159"/>
    </location>
</feature>
<reference evidence="2 3" key="2">
    <citation type="submission" date="2019-09" db="EMBL/GenBank/DDBJ databases">
        <authorList>
            <person name="Jin C."/>
        </authorList>
    </citation>
    <scope>NUCLEOTIDE SEQUENCE [LARGE SCALE GENOMIC DNA]</scope>
    <source>
        <strain evidence="2 3">AN110305</strain>
    </source>
</reference>